<dbReference type="OrthoDB" id="21678at2759"/>
<feature type="region of interest" description="Disordered" evidence="1">
    <location>
        <begin position="92"/>
        <end position="115"/>
    </location>
</feature>
<feature type="region of interest" description="Disordered" evidence="1">
    <location>
        <begin position="261"/>
        <end position="293"/>
    </location>
</feature>
<evidence type="ECO:0000313" key="2">
    <source>
        <dbReference type="EMBL" id="KAJ8381704.1"/>
    </source>
</evidence>
<dbReference type="Proteomes" id="UP001152622">
    <property type="component" value="Chromosome 1"/>
</dbReference>
<feature type="region of interest" description="Disordered" evidence="1">
    <location>
        <begin position="210"/>
        <end position="229"/>
    </location>
</feature>
<protein>
    <recommendedName>
        <fullName evidence="4">Ataxin-7-like protein 1</fullName>
    </recommendedName>
</protein>
<dbReference type="PANTHER" id="PTHR15117">
    <property type="entry name" value="ATAXIN 7 RELATED"/>
    <property type="match status" value="1"/>
</dbReference>
<feature type="region of interest" description="Disordered" evidence="1">
    <location>
        <begin position="171"/>
        <end position="191"/>
    </location>
</feature>
<keyword evidence="3" id="KW-1185">Reference proteome</keyword>
<dbReference type="EMBL" id="JAINUF010000001">
    <property type="protein sequence ID" value="KAJ8381704.1"/>
    <property type="molecule type" value="Genomic_DNA"/>
</dbReference>
<reference evidence="2" key="1">
    <citation type="journal article" date="2023" name="Science">
        <title>Genome structures resolve the early diversification of teleost fishes.</title>
        <authorList>
            <person name="Parey E."/>
            <person name="Louis A."/>
            <person name="Montfort J."/>
            <person name="Bouchez O."/>
            <person name="Roques C."/>
            <person name="Iampietro C."/>
            <person name="Lluch J."/>
            <person name="Castinel A."/>
            <person name="Donnadieu C."/>
            <person name="Desvignes T."/>
            <person name="Floi Bucao C."/>
            <person name="Jouanno E."/>
            <person name="Wen M."/>
            <person name="Mejri S."/>
            <person name="Dirks R."/>
            <person name="Jansen H."/>
            <person name="Henkel C."/>
            <person name="Chen W.J."/>
            <person name="Zahm M."/>
            <person name="Cabau C."/>
            <person name="Klopp C."/>
            <person name="Thompson A.W."/>
            <person name="Robinson-Rechavi M."/>
            <person name="Braasch I."/>
            <person name="Lecointre G."/>
            <person name="Bobe J."/>
            <person name="Postlethwait J.H."/>
            <person name="Berthelot C."/>
            <person name="Roest Crollius H."/>
            <person name="Guiguen Y."/>
        </authorList>
    </citation>
    <scope>NUCLEOTIDE SEQUENCE</scope>
    <source>
        <strain evidence="2">WJC10195</strain>
    </source>
</reference>
<organism evidence="2 3">
    <name type="scientific">Synaphobranchus kaupii</name>
    <name type="common">Kaup's arrowtooth eel</name>
    <dbReference type="NCBI Taxonomy" id="118154"/>
    <lineage>
        <taxon>Eukaryota</taxon>
        <taxon>Metazoa</taxon>
        <taxon>Chordata</taxon>
        <taxon>Craniata</taxon>
        <taxon>Vertebrata</taxon>
        <taxon>Euteleostomi</taxon>
        <taxon>Actinopterygii</taxon>
        <taxon>Neopterygii</taxon>
        <taxon>Teleostei</taxon>
        <taxon>Anguilliformes</taxon>
        <taxon>Synaphobranchidae</taxon>
        <taxon>Synaphobranchus</taxon>
    </lineage>
</organism>
<feature type="region of interest" description="Disordered" evidence="1">
    <location>
        <begin position="1"/>
        <end position="35"/>
    </location>
</feature>
<feature type="compositionally biased region" description="Low complexity" evidence="1">
    <location>
        <begin position="105"/>
        <end position="115"/>
    </location>
</feature>
<sequence>MLPLSLGEEGGGRLSSDDDEVAVPGESERPDCHCSPRHPRPMGCCSFGSRLMGQGHYVFDRRWDRTRLALHRMVEKHVNSLMWRKIPLADESPTPSPGAIPATQSFLSPSPSSSFGISPPLLSPPAAFVGPSDGVSMTSYSATFPHGSGGVFSIMDTSSLVPPFPALSAVSSQGARPRAKPSRPPKAHDQASAALGVTAGGTMGGALGGAEGGAVRGRKKKPPLSCAAAHKRNSITAAPPLNPHPAGPAFCSNGTPAHCAKTEPSPHAGDFATPYPLPGDHALSVHSPPPLLPGLREEAEELQSQWQSQEDDQNIGAEQHLEEGRVRARASPHHPPPAARGPSLTAPARDAECGAARRGRPRRATSRQTFLARAAGAAVAQQ</sequence>
<evidence type="ECO:0008006" key="4">
    <source>
        <dbReference type="Google" id="ProtNLM"/>
    </source>
</evidence>
<dbReference type="InterPro" id="IPR052237">
    <property type="entry name" value="Ataxin-7-like_regulator"/>
</dbReference>
<evidence type="ECO:0000256" key="1">
    <source>
        <dbReference type="SAM" id="MobiDB-lite"/>
    </source>
</evidence>
<feature type="region of interest" description="Disordered" evidence="1">
    <location>
        <begin position="321"/>
        <end position="382"/>
    </location>
</feature>
<comment type="caution">
    <text evidence="2">The sequence shown here is derived from an EMBL/GenBank/DDBJ whole genome shotgun (WGS) entry which is preliminary data.</text>
</comment>
<proteinExistence type="predicted"/>
<dbReference type="AlphaFoldDB" id="A0A9Q1JF19"/>
<evidence type="ECO:0000313" key="3">
    <source>
        <dbReference type="Proteomes" id="UP001152622"/>
    </source>
</evidence>
<name>A0A9Q1JF19_SYNKA</name>
<feature type="compositionally biased region" description="Low complexity" evidence="1">
    <location>
        <begin position="372"/>
        <end position="382"/>
    </location>
</feature>
<accession>A0A9Q1JF19</accession>
<dbReference type="PANTHER" id="PTHR15117:SF9">
    <property type="entry name" value="ATAXIN-7-LIKE PROTEIN 1"/>
    <property type="match status" value="1"/>
</dbReference>
<gene>
    <name evidence="2" type="ORF">SKAU_G00024820</name>
</gene>